<name>A0AA38MBR2_9CUCU</name>
<keyword evidence="2" id="KW-1185">Reference proteome</keyword>
<gene>
    <name evidence="1" type="ORF">Zmor_016564</name>
</gene>
<proteinExistence type="predicted"/>
<evidence type="ECO:0000313" key="2">
    <source>
        <dbReference type="Proteomes" id="UP001168821"/>
    </source>
</evidence>
<dbReference type="EMBL" id="JALNTZ010000005">
    <property type="protein sequence ID" value="KAJ3650469.1"/>
    <property type="molecule type" value="Genomic_DNA"/>
</dbReference>
<dbReference type="AlphaFoldDB" id="A0AA38MBR2"/>
<comment type="caution">
    <text evidence="1">The sequence shown here is derived from an EMBL/GenBank/DDBJ whole genome shotgun (WGS) entry which is preliminary data.</text>
</comment>
<sequence>MTDYRHLDMGEQNSLSYVCGYLMKKCSMKYTCDSYVVIFAVARNVIIYDKLLCHFNAFDDDPPFGNPKAGHSRSNAAVRLYWMQLLYNSVKKQQYTHVTTLQLKICDRDDNMSDEMTKMYFYSCSHGLNNIHCRVMSTHDQISIQYNTIVLLQTDLFTNRPHPTDLFDRIHIRSKTLQFRRIQHNCTAALEREWRA</sequence>
<dbReference type="Proteomes" id="UP001168821">
    <property type="component" value="Unassembled WGS sequence"/>
</dbReference>
<protein>
    <submittedName>
        <fullName evidence="1">Uncharacterized protein</fullName>
    </submittedName>
</protein>
<evidence type="ECO:0000313" key="1">
    <source>
        <dbReference type="EMBL" id="KAJ3650469.1"/>
    </source>
</evidence>
<accession>A0AA38MBR2</accession>
<organism evidence="1 2">
    <name type="scientific">Zophobas morio</name>
    <dbReference type="NCBI Taxonomy" id="2755281"/>
    <lineage>
        <taxon>Eukaryota</taxon>
        <taxon>Metazoa</taxon>
        <taxon>Ecdysozoa</taxon>
        <taxon>Arthropoda</taxon>
        <taxon>Hexapoda</taxon>
        <taxon>Insecta</taxon>
        <taxon>Pterygota</taxon>
        <taxon>Neoptera</taxon>
        <taxon>Endopterygota</taxon>
        <taxon>Coleoptera</taxon>
        <taxon>Polyphaga</taxon>
        <taxon>Cucujiformia</taxon>
        <taxon>Tenebrionidae</taxon>
        <taxon>Zophobas</taxon>
    </lineage>
</organism>
<reference evidence="1" key="1">
    <citation type="journal article" date="2023" name="G3 (Bethesda)">
        <title>Whole genome assemblies of Zophobas morio and Tenebrio molitor.</title>
        <authorList>
            <person name="Kaur S."/>
            <person name="Stinson S.A."/>
            <person name="diCenzo G.C."/>
        </authorList>
    </citation>
    <scope>NUCLEOTIDE SEQUENCE</scope>
    <source>
        <strain evidence="1">QUZm001</strain>
    </source>
</reference>